<dbReference type="EMBL" id="BAABDK010000017">
    <property type="protein sequence ID" value="GAA4036784.1"/>
    <property type="molecule type" value="Genomic_DNA"/>
</dbReference>
<evidence type="ECO:0000313" key="10">
    <source>
        <dbReference type="EMBL" id="GAA4036784.1"/>
    </source>
</evidence>
<feature type="transmembrane region" description="Helical" evidence="8">
    <location>
        <begin position="312"/>
        <end position="330"/>
    </location>
</feature>
<feature type="domain" description="Glycosyltransferase RgtA/B/C/D-like" evidence="9">
    <location>
        <begin position="81"/>
        <end position="243"/>
    </location>
</feature>
<comment type="subcellular location">
    <subcellularLocation>
        <location evidence="1">Cell membrane</location>
        <topology evidence="1">Multi-pass membrane protein</topology>
    </subcellularLocation>
</comment>
<feature type="transmembrane region" description="Helical" evidence="8">
    <location>
        <begin position="185"/>
        <end position="214"/>
    </location>
</feature>
<sequence>MVAYKQSQINRAVGLLIGAALSLRLLLIGLDPFLHDWDERFHALVAKNLQANFLLPQLRARPVLPYDYRLWTSNHVWLHKQPLFLWQMALSMQLFGTNEMALRLPSALLGSLLLWPEYRLGRLIFSAVIGYRAALLLAFAYYQLELTTGWQSVDHNDAAFLAYVTASMWAYYESRTSTRPWRWCMLAGLFAGAAVLCKWLPGLVVYAAWFIELLLDKKRRSTVQEWARLSGACALTAVVALPWQVYSHSQFPLESAFEARYAARHFGEALEGQGGPWYFYLTHNMWYQYQWLVVFVGIGLALVFTAAGRGRALRPLLVSCGLIFGFYSLAATKMPSYTYVAAPVVLLLAALAWVKIGARISPATNRWPGLTEGLLLLLILALDLRPLSLLKHHTLRFAAASTEQERQVKMQRSGVYRHLDAVVPPGYVVFNAPPLAEVEAMFYSHQNVYTGWLLRLNTSSCAAEACAWRLLQVSNPRRFIYRPLRSCLSLWRILLPRGLKLRAFFPLGKGGFAGQFLTHAEH</sequence>
<dbReference type="Proteomes" id="UP001501469">
    <property type="component" value="Unassembled WGS sequence"/>
</dbReference>
<evidence type="ECO:0000256" key="8">
    <source>
        <dbReference type="SAM" id="Phobius"/>
    </source>
</evidence>
<dbReference type="InterPro" id="IPR050297">
    <property type="entry name" value="LipidA_mod_glycosyltrf_83"/>
</dbReference>
<evidence type="ECO:0000256" key="5">
    <source>
        <dbReference type="ARBA" id="ARBA00022692"/>
    </source>
</evidence>
<evidence type="ECO:0000256" key="4">
    <source>
        <dbReference type="ARBA" id="ARBA00022679"/>
    </source>
</evidence>
<evidence type="ECO:0000259" key="9">
    <source>
        <dbReference type="Pfam" id="PF13231"/>
    </source>
</evidence>
<keyword evidence="7 8" id="KW-0472">Membrane</keyword>
<evidence type="ECO:0000256" key="7">
    <source>
        <dbReference type="ARBA" id="ARBA00023136"/>
    </source>
</evidence>
<keyword evidence="11" id="KW-1185">Reference proteome</keyword>
<feature type="transmembrane region" description="Helical" evidence="8">
    <location>
        <begin position="286"/>
        <end position="305"/>
    </location>
</feature>
<keyword evidence="6 8" id="KW-1133">Transmembrane helix</keyword>
<evidence type="ECO:0000256" key="6">
    <source>
        <dbReference type="ARBA" id="ARBA00022989"/>
    </source>
</evidence>
<evidence type="ECO:0000256" key="2">
    <source>
        <dbReference type="ARBA" id="ARBA00022475"/>
    </source>
</evidence>
<proteinExistence type="predicted"/>
<reference evidence="11" key="1">
    <citation type="journal article" date="2019" name="Int. J. Syst. Evol. Microbiol.">
        <title>The Global Catalogue of Microorganisms (GCM) 10K type strain sequencing project: providing services to taxonomists for standard genome sequencing and annotation.</title>
        <authorList>
            <consortium name="The Broad Institute Genomics Platform"/>
            <consortium name="The Broad Institute Genome Sequencing Center for Infectious Disease"/>
            <person name="Wu L."/>
            <person name="Ma J."/>
        </authorList>
    </citation>
    <scope>NUCLEOTIDE SEQUENCE [LARGE SCALE GENOMIC DNA]</scope>
    <source>
        <strain evidence="11">JCM 17225</strain>
    </source>
</reference>
<comment type="caution">
    <text evidence="10">The sequence shown here is derived from an EMBL/GenBank/DDBJ whole genome shotgun (WGS) entry which is preliminary data.</text>
</comment>
<dbReference type="Pfam" id="PF13231">
    <property type="entry name" value="PMT_2"/>
    <property type="match status" value="1"/>
</dbReference>
<feature type="transmembrane region" description="Helical" evidence="8">
    <location>
        <begin position="12"/>
        <end position="30"/>
    </location>
</feature>
<evidence type="ECO:0000256" key="1">
    <source>
        <dbReference type="ARBA" id="ARBA00004651"/>
    </source>
</evidence>
<dbReference type="InterPro" id="IPR038731">
    <property type="entry name" value="RgtA/B/C-like"/>
</dbReference>
<keyword evidence="5 8" id="KW-0812">Transmembrane</keyword>
<protein>
    <recommendedName>
        <fullName evidence="9">Glycosyltransferase RgtA/B/C/D-like domain-containing protein</fullName>
    </recommendedName>
</protein>
<dbReference type="PANTHER" id="PTHR33908">
    <property type="entry name" value="MANNOSYLTRANSFERASE YKCB-RELATED"/>
    <property type="match status" value="1"/>
</dbReference>
<name>A0ABP7U6B9_9BACT</name>
<feature type="transmembrane region" description="Helical" evidence="8">
    <location>
        <begin position="366"/>
        <end position="384"/>
    </location>
</feature>
<keyword evidence="2" id="KW-1003">Cell membrane</keyword>
<evidence type="ECO:0000313" key="11">
    <source>
        <dbReference type="Proteomes" id="UP001501469"/>
    </source>
</evidence>
<feature type="transmembrane region" description="Helical" evidence="8">
    <location>
        <begin position="336"/>
        <end position="354"/>
    </location>
</feature>
<feature type="transmembrane region" description="Helical" evidence="8">
    <location>
        <begin position="123"/>
        <end position="142"/>
    </location>
</feature>
<dbReference type="PANTHER" id="PTHR33908:SF11">
    <property type="entry name" value="MEMBRANE PROTEIN"/>
    <property type="match status" value="1"/>
</dbReference>
<evidence type="ECO:0000256" key="3">
    <source>
        <dbReference type="ARBA" id="ARBA00022676"/>
    </source>
</evidence>
<accession>A0ABP7U6B9</accession>
<organism evidence="10 11">
    <name type="scientific">Hymenobacter glaciei</name>
    <dbReference type="NCBI Taxonomy" id="877209"/>
    <lineage>
        <taxon>Bacteria</taxon>
        <taxon>Pseudomonadati</taxon>
        <taxon>Bacteroidota</taxon>
        <taxon>Cytophagia</taxon>
        <taxon>Cytophagales</taxon>
        <taxon>Hymenobacteraceae</taxon>
        <taxon>Hymenobacter</taxon>
    </lineage>
</organism>
<keyword evidence="4" id="KW-0808">Transferase</keyword>
<keyword evidence="3" id="KW-0328">Glycosyltransferase</keyword>
<gene>
    <name evidence="10" type="ORF">GCM10022409_22130</name>
</gene>